<dbReference type="Proteomes" id="UP000198417">
    <property type="component" value="Unassembled WGS sequence"/>
</dbReference>
<dbReference type="GO" id="GO:0016740">
    <property type="term" value="F:transferase activity"/>
    <property type="evidence" value="ECO:0007669"/>
    <property type="project" value="UniProtKB-KW"/>
</dbReference>
<dbReference type="EMBL" id="FZNN01000014">
    <property type="protein sequence ID" value="SNR66067.1"/>
    <property type="molecule type" value="Genomic_DNA"/>
</dbReference>
<reference evidence="1 2" key="1">
    <citation type="submission" date="2017-06" db="EMBL/GenBank/DDBJ databases">
        <authorList>
            <person name="Kim H.J."/>
            <person name="Triplett B.A."/>
        </authorList>
    </citation>
    <scope>NUCLEOTIDE SEQUENCE [LARGE SCALE GENOMIC DNA]</scope>
    <source>
        <strain evidence="1 2">DSM 29052</strain>
    </source>
</reference>
<name>A0A238Y4L8_9RHOB</name>
<keyword evidence="1" id="KW-0808">Transferase</keyword>
<dbReference type="AlphaFoldDB" id="A0A238Y4L8"/>
<sequence length="266" mass="29747">MDYRDAEMMARFDALAARITERAEGRAILYVANSGNWGDGLIRAGTLSFLRHYKIAFTEFDARKMLKGAIDQRAVCRKVADDRPFLIYGGGGALTPAYRKSEKVAALTQLYGGGIVLPSTCAIPLGDMNLHPQTDLWIRDHRISQVNAPGAAFCHDMAFFLVAPRVPALRAKGVMMRTDLERPENSQLPPGNFDLSVRGTHKSAVWPFFWRIGQYRRIVTNRLHIGIAAALLGREVDLYGGNYSKIADIYDASIRERFAKVRFHDS</sequence>
<keyword evidence="2" id="KW-1185">Reference proteome</keyword>
<evidence type="ECO:0000313" key="1">
    <source>
        <dbReference type="EMBL" id="SNR66067.1"/>
    </source>
</evidence>
<proteinExistence type="predicted"/>
<protein>
    <submittedName>
        <fullName evidence="1">Exopolysaccharide biosynthesis protein EpsI, predicted pyruvyl transferase</fullName>
    </submittedName>
</protein>
<organism evidence="1 2">
    <name type="scientific">Puniceibacterium sediminis</name>
    <dbReference type="NCBI Taxonomy" id="1608407"/>
    <lineage>
        <taxon>Bacteria</taxon>
        <taxon>Pseudomonadati</taxon>
        <taxon>Pseudomonadota</taxon>
        <taxon>Alphaproteobacteria</taxon>
        <taxon>Rhodobacterales</taxon>
        <taxon>Paracoccaceae</taxon>
        <taxon>Puniceibacterium</taxon>
    </lineage>
</organism>
<accession>A0A238Y4L8</accession>
<gene>
    <name evidence="1" type="ORF">SAMN06265370_114118</name>
</gene>
<evidence type="ECO:0000313" key="2">
    <source>
        <dbReference type="Proteomes" id="UP000198417"/>
    </source>
</evidence>